<dbReference type="SMART" id="SM00320">
    <property type="entry name" value="WD40"/>
    <property type="match status" value="7"/>
</dbReference>
<proteinExistence type="inferred from homology"/>
<dbReference type="OrthoDB" id="10256122at2759"/>
<dbReference type="GO" id="GO:0000398">
    <property type="term" value="P:mRNA splicing, via spliceosome"/>
    <property type="evidence" value="ECO:0007669"/>
    <property type="project" value="InterPro"/>
</dbReference>
<feature type="region of interest" description="Disordered" evidence="5">
    <location>
        <begin position="203"/>
        <end position="234"/>
    </location>
</feature>
<protein>
    <submittedName>
        <fullName evidence="6">Uncharacterized protein</fullName>
    </submittedName>
</protein>
<accession>A0A6G1DLD4</accession>
<dbReference type="FunFam" id="2.130.10.10:FF:000012">
    <property type="entry name" value="Putative pleiotropic regulator 1"/>
    <property type="match status" value="1"/>
</dbReference>
<dbReference type="Pfam" id="PF00400">
    <property type="entry name" value="WD40"/>
    <property type="match status" value="7"/>
</dbReference>
<name>A0A6G1DLD4_9ORYZ</name>
<dbReference type="PANTHER" id="PTHR19923:SF0">
    <property type="entry name" value="PLEIOTROPIC REGULATOR 1"/>
    <property type="match status" value="1"/>
</dbReference>
<evidence type="ECO:0000313" key="7">
    <source>
        <dbReference type="Proteomes" id="UP000479710"/>
    </source>
</evidence>
<dbReference type="InterPro" id="IPR001680">
    <property type="entry name" value="WD40_rpt"/>
</dbReference>
<organism evidence="6 7">
    <name type="scientific">Oryza meyeriana var. granulata</name>
    <dbReference type="NCBI Taxonomy" id="110450"/>
    <lineage>
        <taxon>Eukaryota</taxon>
        <taxon>Viridiplantae</taxon>
        <taxon>Streptophyta</taxon>
        <taxon>Embryophyta</taxon>
        <taxon>Tracheophyta</taxon>
        <taxon>Spermatophyta</taxon>
        <taxon>Magnoliopsida</taxon>
        <taxon>Liliopsida</taxon>
        <taxon>Poales</taxon>
        <taxon>Poaceae</taxon>
        <taxon>BOP clade</taxon>
        <taxon>Oryzoideae</taxon>
        <taxon>Oryzeae</taxon>
        <taxon>Oryzinae</taxon>
        <taxon>Oryza</taxon>
        <taxon>Oryza meyeriana</taxon>
    </lineage>
</organism>
<dbReference type="InterPro" id="IPR020472">
    <property type="entry name" value="WD40_PAC1"/>
</dbReference>
<evidence type="ECO:0000256" key="3">
    <source>
        <dbReference type="ARBA" id="ARBA00025726"/>
    </source>
</evidence>
<gene>
    <name evidence="6" type="ORF">E2562_023741</name>
</gene>
<dbReference type="InterPro" id="IPR015943">
    <property type="entry name" value="WD40/YVTN_repeat-like_dom_sf"/>
</dbReference>
<feature type="region of interest" description="Disordered" evidence="5">
    <location>
        <begin position="59"/>
        <end position="94"/>
    </location>
</feature>
<dbReference type="EMBL" id="SPHZ02000006">
    <property type="protein sequence ID" value="KAF0913635.1"/>
    <property type="molecule type" value="Genomic_DNA"/>
</dbReference>
<reference evidence="6 7" key="1">
    <citation type="submission" date="2019-11" db="EMBL/GenBank/DDBJ databases">
        <title>Whole genome sequence of Oryza granulata.</title>
        <authorList>
            <person name="Li W."/>
        </authorList>
    </citation>
    <scope>NUCLEOTIDE SEQUENCE [LARGE SCALE GENOMIC DNA]</scope>
    <source>
        <strain evidence="7">cv. Menghai</strain>
        <tissue evidence="6">Leaf</tissue>
    </source>
</reference>
<evidence type="ECO:0000256" key="4">
    <source>
        <dbReference type="PROSITE-ProRule" id="PRU00221"/>
    </source>
</evidence>
<feature type="repeat" description="WD" evidence="4">
    <location>
        <begin position="319"/>
        <end position="360"/>
    </location>
</feature>
<dbReference type="Proteomes" id="UP000479710">
    <property type="component" value="Unassembled WGS sequence"/>
</dbReference>
<dbReference type="GO" id="GO:0071013">
    <property type="term" value="C:catalytic step 2 spliceosome"/>
    <property type="evidence" value="ECO:0007669"/>
    <property type="project" value="TreeGrafter"/>
</dbReference>
<dbReference type="InterPro" id="IPR036322">
    <property type="entry name" value="WD40_repeat_dom_sf"/>
</dbReference>
<evidence type="ECO:0000256" key="1">
    <source>
        <dbReference type="ARBA" id="ARBA00022574"/>
    </source>
</evidence>
<feature type="repeat" description="WD" evidence="4">
    <location>
        <begin position="277"/>
        <end position="318"/>
    </location>
</feature>
<evidence type="ECO:0000256" key="2">
    <source>
        <dbReference type="ARBA" id="ARBA00022737"/>
    </source>
</evidence>
<dbReference type="PANTHER" id="PTHR19923">
    <property type="entry name" value="WD40 REPEAT PROTEINPRL1/PRL2-RELATED"/>
    <property type="match status" value="1"/>
</dbReference>
<evidence type="ECO:0000313" key="6">
    <source>
        <dbReference type="EMBL" id="KAF0913635.1"/>
    </source>
</evidence>
<keyword evidence="2" id="KW-0677">Repeat</keyword>
<comment type="similarity">
    <text evidence="3">Belongs to the WD repeat PRL1/PRL2 family.</text>
</comment>
<dbReference type="InterPro" id="IPR019775">
    <property type="entry name" value="WD40_repeat_CS"/>
</dbReference>
<feature type="repeat" description="WD" evidence="4">
    <location>
        <begin position="403"/>
        <end position="444"/>
    </location>
</feature>
<feature type="repeat" description="WD" evidence="4">
    <location>
        <begin position="487"/>
        <end position="527"/>
    </location>
</feature>
<dbReference type="PROSITE" id="PS50294">
    <property type="entry name" value="WD_REPEATS_REGION"/>
    <property type="match status" value="4"/>
</dbReference>
<sequence>MYIHRIKEEYSEYVCIRVRPDTSPSRRWAGCSGDGPLEPLAASPDPLFARTRFAAPSHRLLPPSASRSGDITGAARPGTDGADQEEGSGFGSVSARRVREAVSVSASRSGAFTGVIMATVATGEPVEPQSLKKLSLKSLKRSHDLFAPTHSLLFTPDPDSKRVRVSCKVNAEYSAVKNLPTDQGRGQVKSAVAPSTALALPGTQDVKDADNKGSSTAIVPAPHMLPKAPDSTIPGKNTTLSISGSSDRFSTSALIERIPSRWPRPVWHAPWKNYRVISGHLGWVRSIAFDPSNEWFCTGSADRTIKIWDLASGTLKLTLTGHIEQIRGLAVSQRHTYLFSAGDDKQVKCWDLEQNKVIRSYHGHLSGVYCLALHPTIDILLTGGRDSVCRVWDIRTKAHVSALTGHDNTVCSVFARPTDPQVVTGSHDSTIKFWDLVAGRTMCTLTHHKKSVRAMALHPKEKSFASASADNIKKFSLPKGEFLHNMLSQQKTIINSMAVNEDGVLATGGDNGSLWFWDWKSGHNFQQDQTIVQPGSLESEACIYALSYDVSGSRLVTCEADKTIKMWKEDLTATPETHPINFKPPKDIRRY</sequence>
<comment type="caution">
    <text evidence="6">The sequence shown here is derived from an EMBL/GenBank/DDBJ whole genome shotgun (WGS) entry which is preliminary data.</text>
</comment>
<dbReference type="AlphaFoldDB" id="A0A6G1DLD4"/>
<dbReference type="PROSITE" id="PS00678">
    <property type="entry name" value="WD_REPEATS_1"/>
    <property type="match status" value="2"/>
</dbReference>
<feature type="repeat" description="WD" evidence="4">
    <location>
        <begin position="361"/>
        <end position="402"/>
    </location>
</feature>
<keyword evidence="1 4" id="KW-0853">WD repeat</keyword>
<dbReference type="PRINTS" id="PR00320">
    <property type="entry name" value="GPROTEINBRPT"/>
</dbReference>
<dbReference type="Gene3D" id="2.130.10.10">
    <property type="entry name" value="YVTN repeat-like/Quinoprotein amine dehydrogenase"/>
    <property type="match status" value="1"/>
</dbReference>
<dbReference type="CDD" id="cd00200">
    <property type="entry name" value="WD40"/>
    <property type="match status" value="1"/>
</dbReference>
<dbReference type="GO" id="GO:0071011">
    <property type="term" value="C:precatalytic spliceosome"/>
    <property type="evidence" value="ECO:0007669"/>
    <property type="project" value="TreeGrafter"/>
</dbReference>
<dbReference type="GO" id="GO:0000974">
    <property type="term" value="C:Prp19 complex"/>
    <property type="evidence" value="ECO:0007669"/>
    <property type="project" value="TreeGrafter"/>
</dbReference>
<keyword evidence="7" id="KW-1185">Reference proteome</keyword>
<dbReference type="SUPFAM" id="SSF50978">
    <property type="entry name" value="WD40 repeat-like"/>
    <property type="match status" value="1"/>
</dbReference>
<dbReference type="PROSITE" id="PS50082">
    <property type="entry name" value="WD_REPEATS_2"/>
    <property type="match status" value="5"/>
</dbReference>
<dbReference type="InterPro" id="IPR045241">
    <property type="entry name" value="Prp46/PLRG1-like"/>
</dbReference>
<evidence type="ECO:0000256" key="5">
    <source>
        <dbReference type="SAM" id="MobiDB-lite"/>
    </source>
</evidence>